<proteinExistence type="predicted"/>
<accession>A0A9Q3EG50</accession>
<keyword evidence="2" id="KW-1185">Reference proteome</keyword>
<gene>
    <name evidence="1" type="ORF">O181_060364</name>
</gene>
<dbReference type="EMBL" id="AVOT02028229">
    <property type="protein sequence ID" value="MBW0520649.1"/>
    <property type="molecule type" value="Genomic_DNA"/>
</dbReference>
<reference evidence="1" key="1">
    <citation type="submission" date="2021-03" db="EMBL/GenBank/DDBJ databases">
        <title>Draft genome sequence of rust myrtle Austropuccinia psidii MF-1, a brazilian biotype.</title>
        <authorList>
            <person name="Quecine M.C."/>
            <person name="Pachon D.M.R."/>
            <person name="Bonatelli M.L."/>
            <person name="Correr F.H."/>
            <person name="Franceschini L.M."/>
            <person name="Leite T.F."/>
            <person name="Margarido G.R.A."/>
            <person name="Almeida C.A."/>
            <person name="Ferrarezi J.A."/>
            <person name="Labate C.A."/>
        </authorList>
    </citation>
    <scope>NUCLEOTIDE SEQUENCE</scope>
    <source>
        <strain evidence="1">MF-1</strain>
    </source>
</reference>
<protein>
    <submittedName>
        <fullName evidence="1">Uncharacterized protein</fullName>
    </submittedName>
</protein>
<evidence type="ECO:0000313" key="1">
    <source>
        <dbReference type="EMBL" id="MBW0520649.1"/>
    </source>
</evidence>
<dbReference type="AlphaFoldDB" id="A0A9Q3EG50"/>
<name>A0A9Q3EG50_9BASI</name>
<sequence length="221" mass="24859">MLTYLALHTRPNIAFTVNLLLQHVNPPTVTQWQVVKHFLHYLCGTMSTGIKFTKNNSSVRNLVRWANADYGDSVLTKKLTSGFVVTLYGNPISWCTKKQPIVAQSTTKAEFVAINKRPKQLRLLSMLLTSIGLKSGIPTILNDNRGAVFITEGAQLNPNSKNIEIRFQYVRDMVKRRLLNISHVPSTEMIANILTKPLGTIKLHEQKRLLNMVETVHVKGG</sequence>
<dbReference type="Proteomes" id="UP000765509">
    <property type="component" value="Unassembled WGS sequence"/>
</dbReference>
<dbReference type="OrthoDB" id="3344688at2759"/>
<dbReference type="PANTHER" id="PTHR11439">
    <property type="entry name" value="GAG-POL-RELATED RETROTRANSPOSON"/>
    <property type="match status" value="1"/>
</dbReference>
<comment type="caution">
    <text evidence="1">The sequence shown here is derived from an EMBL/GenBank/DDBJ whole genome shotgun (WGS) entry which is preliminary data.</text>
</comment>
<dbReference type="CDD" id="cd09272">
    <property type="entry name" value="RNase_HI_RT_Ty1"/>
    <property type="match status" value="1"/>
</dbReference>
<organism evidence="1 2">
    <name type="scientific">Austropuccinia psidii MF-1</name>
    <dbReference type="NCBI Taxonomy" id="1389203"/>
    <lineage>
        <taxon>Eukaryota</taxon>
        <taxon>Fungi</taxon>
        <taxon>Dikarya</taxon>
        <taxon>Basidiomycota</taxon>
        <taxon>Pucciniomycotina</taxon>
        <taxon>Pucciniomycetes</taxon>
        <taxon>Pucciniales</taxon>
        <taxon>Sphaerophragmiaceae</taxon>
        <taxon>Austropuccinia</taxon>
    </lineage>
</organism>
<evidence type="ECO:0000313" key="2">
    <source>
        <dbReference type="Proteomes" id="UP000765509"/>
    </source>
</evidence>
<dbReference type="PANTHER" id="PTHR11439:SF483">
    <property type="entry name" value="PEPTIDE SYNTHASE GLIP-LIKE, PUTATIVE (AFU_ORTHOLOGUE AFUA_3G12920)-RELATED"/>
    <property type="match status" value="1"/>
</dbReference>